<organism evidence="2 3">
    <name type="scientific">Gigaspora rosea</name>
    <dbReference type="NCBI Taxonomy" id="44941"/>
    <lineage>
        <taxon>Eukaryota</taxon>
        <taxon>Fungi</taxon>
        <taxon>Fungi incertae sedis</taxon>
        <taxon>Mucoromycota</taxon>
        <taxon>Glomeromycotina</taxon>
        <taxon>Glomeromycetes</taxon>
        <taxon>Diversisporales</taxon>
        <taxon>Gigasporaceae</taxon>
        <taxon>Gigaspora</taxon>
    </lineage>
</organism>
<gene>
    <name evidence="2" type="ORF">C2G38_2110357</name>
</gene>
<name>A0A397UIY4_9GLOM</name>
<keyword evidence="3" id="KW-1185">Reference proteome</keyword>
<feature type="transmembrane region" description="Helical" evidence="1">
    <location>
        <begin position="20"/>
        <end position="37"/>
    </location>
</feature>
<keyword evidence="1" id="KW-1133">Transmembrane helix</keyword>
<reference evidence="2 3" key="1">
    <citation type="submission" date="2018-06" db="EMBL/GenBank/DDBJ databases">
        <title>Comparative genomics reveals the genomic features of Rhizophagus irregularis, R. cerebriforme, R. diaphanum and Gigaspora rosea, and their symbiotic lifestyle signature.</title>
        <authorList>
            <person name="Morin E."/>
            <person name="San Clemente H."/>
            <person name="Chen E.C.H."/>
            <person name="De La Providencia I."/>
            <person name="Hainaut M."/>
            <person name="Kuo A."/>
            <person name="Kohler A."/>
            <person name="Murat C."/>
            <person name="Tang N."/>
            <person name="Roy S."/>
            <person name="Loubradou J."/>
            <person name="Henrissat B."/>
            <person name="Grigoriev I.V."/>
            <person name="Corradi N."/>
            <person name="Roux C."/>
            <person name="Martin F.M."/>
        </authorList>
    </citation>
    <scope>NUCLEOTIDE SEQUENCE [LARGE SCALE GENOMIC DNA]</scope>
    <source>
        <strain evidence="2 3">DAOM 194757</strain>
    </source>
</reference>
<protein>
    <submittedName>
        <fullName evidence="2">Uncharacterized protein</fullName>
    </submittedName>
</protein>
<proteinExistence type="predicted"/>
<evidence type="ECO:0000313" key="2">
    <source>
        <dbReference type="EMBL" id="RIB08739.1"/>
    </source>
</evidence>
<dbReference type="AlphaFoldDB" id="A0A397UIY4"/>
<sequence>MNRISFKPKSLIIDQPFSTFFRIFLLFTLHLSPYLFYENVQDHFEFYPSIEFSIEEVS</sequence>
<accession>A0A397UIY4</accession>
<evidence type="ECO:0000313" key="3">
    <source>
        <dbReference type="Proteomes" id="UP000266673"/>
    </source>
</evidence>
<keyword evidence="1" id="KW-0812">Transmembrane</keyword>
<dbReference type="EMBL" id="QKWP01001467">
    <property type="protein sequence ID" value="RIB08739.1"/>
    <property type="molecule type" value="Genomic_DNA"/>
</dbReference>
<keyword evidence="1" id="KW-0472">Membrane</keyword>
<evidence type="ECO:0000256" key="1">
    <source>
        <dbReference type="SAM" id="Phobius"/>
    </source>
</evidence>
<dbReference type="Proteomes" id="UP000266673">
    <property type="component" value="Unassembled WGS sequence"/>
</dbReference>
<comment type="caution">
    <text evidence="2">The sequence shown here is derived from an EMBL/GenBank/DDBJ whole genome shotgun (WGS) entry which is preliminary data.</text>
</comment>